<comment type="caution">
    <text evidence="3">The sequence shown here is derived from an EMBL/GenBank/DDBJ whole genome shotgun (WGS) entry which is preliminary data.</text>
</comment>
<feature type="compositionally biased region" description="Low complexity" evidence="1">
    <location>
        <begin position="78"/>
        <end position="90"/>
    </location>
</feature>
<evidence type="ECO:0000313" key="3">
    <source>
        <dbReference type="EMBL" id="OGZ18313.1"/>
    </source>
</evidence>
<keyword evidence="2" id="KW-1133">Transmembrane helix</keyword>
<keyword evidence="2" id="KW-0812">Transmembrane</keyword>
<proteinExistence type="predicted"/>
<evidence type="ECO:0000256" key="1">
    <source>
        <dbReference type="SAM" id="MobiDB-lite"/>
    </source>
</evidence>
<gene>
    <name evidence="3" type="ORF">A2V72_00925</name>
</gene>
<feature type="region of interest" description="Disordered" evidence="1">
    <location>
        <begin position="66"/>
        <end position="105"/>
    </location>
</feature>
<feature type="transmembrane region" description="Helical" evidence="2">
    <location>
        <begin position="20"/>
        <end position="40"/>
    </location>
</feature>
<dbReference type="EMBL" id="MHLW01000005">
    <property type="protein sequence ID" value="OGZ18313.1"/>
    <property type="molecule type" value="Genomic_DNA"/>
</dbReference>
<name>A0A1G2DXQ7_9BACT</name>
<keyword evidence="2" id="KW-0472">Membrane</keyword>
<organism evidence="3 4">
    <name type="scientific">Candidatus Nealsonbacteria bacterium RBG_13_37_56</name>
    <dbReference type="NCBI Taxonomy" id="1801661"/>
    <lineage>
        <taxon>Bacteria</taxon>
        <taxon>Candidatus Nealsoniibacteriota</taxon>
    </lineage>
</organism>
<evidence type="ECO:0000256" key="2">
    <source>
        <dbReference type="SAM" id="Phobius"/>
    </source>
</evidence>
<protein>
    <submittedName>
        <fullName evidence="3">Uncharacterized protein</fullName>
    </submittedName>
</protein>
<accession>A0A1G2DXQ7</accession>
<dbReference type="AlphaFoldDB" id="A0A1G2DXQ7"/>
<sequence>MNIGIKYERGFIKPDKNSLILLGIILVLAILVGIGLFYYLKKAPEITIQGPFEDPLKAILRSLSAPDSGKPISEEIQESLSSPSNASASSGEEEENILKSLTAPE</sequence>
<reference evidence="3 4" key="1">
    <citation type="journal article" date="2016" name="Nat. Commun.">
        <title>Thousands of microbial genomes shed light on interconnected biogeochemical processes in an aquifer system.</title>
        <authorList>
            <person name="Anantharaman K."/>
            <person name="Brown C.T."/>
            <person name="Hug L.A."/>
            <person name="Sharon I."/>
            <person name="Castelle C.J."/>
            <person name="Probst A.J."/>
            <person name="Thomas B.C."/>
            <person name="Singh A."/>
            <person name="Wilkins M.J."/>
            <person name="Karaoz U."/>
            <person name="Brodie E.L."/>
            <person name="Williams K.H."/>
            <person name="Hubbard S.S."/>
            <person name="Banfield J.F."/>
        </authorList>
    </citation>
    <scope>NUCLEOTIDE SEQUENCE [LARGE SCALE GENOMIC DNA]</scope>
</reference>
<evidence type="ECO:0000313" key="4">
    <source>
        <dbReference type="Proteomes" id="UP000178893"/>
    </source>
</evidence>
<dbReference type="Proteomes" id="UP000178893">
    <property type="component" value="Unassembled WGS sequence"/>
</dbReference>